<accession>A0A415E0Y2</accession>
<sequence>MAVTVKDLLGLDIMKNFKLIAGGGGLTKTITATEILDFEFVQEGYRTRTFDGNSLVLSSLLFAKDRPELIFEAIKKLVCLNVHAFAYKPVFFSELPREALEYAEKMNFPILEFGDDEFFEEIIFSIRGLIEKDKALGFIEPLLQEMLDREFTKEEADAARDRINPLLRPVVVALCVKVKDMDECQVMQVIRRSKPDERLRGKTFVGKLKDQFIVLLSHDEMNPARYRAIFDDLLVAYGLSGNDLTIGISQPRNIDDRFELNIREAYWSEKVAEIENENVKHYKNLGIYKLIVTHINSKGTEEYMREYLAPIFEEEDKDGDLLQTAIEYVLAKGDTIKAAERLFCHKNTIRYRIGKLQEKVDPLTNEKEFYQNLAAAIKVYLLLNKIKKQEEEK</sequence>
<evidence type="ECO:0000259" key="1">
    <source>
        <dbReference type="Pfam" id="PF07905"/>
    </source>
</evidence>
<organism evidence="3 4">
    <name type="scientific">Emergencia timonensis</name>
    <dbReference type="NCBI Taxonomy" id="1776384"/>
    <lineage>
        <taxon>Bacteria</taxon>
        <taxon>Bacillati</taxon>
        <taxon>Bacillota</taxon>
        <taxon>Clostridia</taxon>
        <taxon>Peptostreptococcales</taxon>
        <taxon>Anaerovoracaceae</taxon>
        <taxon>Emergencia</taxon>
    </lineage>
</organism>
<reference evidence="3 4" key="1">
    <citation type="submission" date="2018-08" db="EMBL/GenBank/DDBJ databases">
        <title>A genome reference for cultivated species of the human gut microbiota.</title>
        <authorList>
            <person name="Zou Y."/>
            <person name="Xue W."/>
            <person name="Luo G."/>
        </authorList>
    </citation>
    <scope>NUCLEOTIDE SEQUENCE [LARGE SCALE GENOMIC DNA]</scope>
    <source>
        <strain evidence="3 4">AM07-24</strain>
    </source>
</reference>
<comment type="caution">
    <text evidence="3">The sequence shown here is derived from an EMBL/GenBank/DDBJ whole genome shotgun (WGS) entry which is preliminary data.</text>
</comment>
<feature type="domain" description="PucR C-terminal helix-turn-helix" evidence="2">
    <location>
        <begin position="321"/>
        <end position="378"/>
    </location>
</feature>
<evidence type="ECO:0000313" key="4">
    <source>
        <dbReference type="Proteomes" id="UP000284841"/>
    </source>
</evidence>
<dbReference type="OrthoDB" id="143422at2"/>
<evidence type="ECO:0000313" key="3">
    <source>
        <dbReference type="EMBL" id="RHJ87261.1"/>
    </source>
</evidence>
<dbReference type="Proteomes" id="UP000284841">
    <property type="component" value="Unassembled WGS sequence"/>
</dbReference>
<dbReference type="PANTHER" id="PTHR33744">
    <property type="entry name" value="CARBOHYDRATE DIACID REGULATOR"/>
    <property type="match status" value="1"/>
</dbReference>
<dbReference type="STRING" id="1776384.GCA_900086585_00731"/>
<dbReference type="EMBL" id="QRMS01000003">
    <property type="protein sequence ID" value="RHJ87261.1"/>
    <property type="molecule type" value="Genomic_DNA"/>
</dbReference>
<dbReference type="AlphaFoldDB" id="A0A415E0Y2"/>
<protein>
    <submittedName>
        <fullName evidence="3">PucR family transcriptional regulator</fullName>
    </submittedName>
</protein>
<dbReference type="Gene3D" id="1.10.10.2840">
    <property type="entry name" value="PucR C-terminal helix-turn-helix domain"/>
    <property type="match status" value="1"/>
</dbReference>
<dbReference type="Pfam" id="PF13556">
    <property type="entry name" value="HTH_30"/>
    <property type="match status" value="1"/>
</dbReference>
<keyword evidence="4" id="KW-1185">Reference proteome</keyword>
<evidence type="ECO:0000259" key="2">
    <source>
        <dbReference type="Pfam" id="PF13556"/>
    </source>
</evidence>
<dbReference type="InterPro" id="IPR025736">
    <property type="entry name" value="PucR_C-HTH_dom"/>
</dbReference>
<dbReference type="RefSeq" id="WP_118335792.1">
    <property type="nucleotide sequence ID" value="NZ_AP025567.1"/>
</dbReference>
<gene>
    <name evidence="3" type="ORF">DW099_11205</name>
</gene>
<dbReference type="Pfam" id="PF07905">
    <property type="entry name" value="PucR"/>
    <property type="match status" value="1"/>
</dbReference>
<feature type="domain" description="Purine catabolism PurC-like" evidence="1">
    <location>
        <begin position="7"/>
        <end position="126"/>
    </location>
</feature>
<dbReference type="InterPro" id="IPR012914">
    <property type="entry name" value="PucR_dom"/>
</dbReference>
<dbReference type="InterPro" id="IPR051448">
    <property type="entry name" value="CdaR-like_regulators"/>
</dbReference>
<name>A0A415E0Y2_9FIRM</name>
<proteinExistence type="predicted"/>
<dbReference type="InterPro" id="IPR042070">
    <property type="entry name" value="PucR_C-HTH_sf"/>
</dbReference>